<dbReference type="EMBL" id="BONZ01000144">
    <property type="protein sequence ID" value="GIH21610.1"/>
    <property type="molecule type" value="Genomic_DNA"/>
</dbReference>
<dbReference type="InterPro" id="IPR029063">
    <property type="entry name" value="SAM-dependent_MTases_sf"/>
</dbReference>
<dbReference type="InterPro" id="IPR013216">
    <property type="entry name" value="Methyltransf_11"/>
</dbReference>
<dbReference type="SUPFAM" id="SSF53335">
    <property type="entry name" value="S-adenosyl-L-methionine-dependent methyltransferases"/>
    <property type="match status" value="1"/>
</dbReference>
<evidence type="ECO:0000313" key="3">
    <source>
        <dbReference type="Proteomes" id="UP000642748"/>
    </source>
</evidence>
<sequence>MNGMLFDDLSDRTVLTTREYATPDRLNARIALYEYQDPRHDLVGSAVRLLHQAPGPVLDVGCGPGHYRAALRADRPDRATIACDLSMGMLVVAGAPALVADAAALPVREASCGAVLAMHMLYHVPDPEAGVAELARVRAPGGTVLLATNGARDKRRARDVHNEVVRELTGGPARRDVSRRFNLEDGERVARRHFRTVERIDFHSTIAVPRPEPVMRWLGSMGAGDVAPAILDEVRARIAAIIAHEGTFRLDAHAGFLLCR</sequence>
<name>A0A8J3VWS6_9ACTN</name>
<comment type="caution">
    <text evidence="2">The sequence shown here is derived from an EMBL/GenBank/DDBJ whole genome shotgun (WGS) entry which is preliminary data.</text>
</comment>
<evidence type="ECO:0000259" key="1">
    <source>
        <dbReference type="Pfam" id="PF08241"/>
    </source>
</evidence>
<feature type="domain" description="Methyltransferase type 11" evidence="1">
    <location>
        <begin position="58"/>
        <end position="145"/>
    </location>
</feature>
<dbReference type="GO" id="GO:0008757">
    <property type="term" value="F:S-adenosylmethionine-dependent methyltransferase activity"/>
    <property type="evidence" value="ECO:0007669"/>
    <property type="project" value="InterPro"/>
</dbReference>
<proteinExistence type="predicted"/>
<dbReference type="Proteomes" id="UP000642748">
    <property type="component" value="Unassembled WGS sequence"/>
</dbReference>
<dbReference type="CDD" id="cd02440">
    <property type="entry name" value="AdoMet_MTases"/>
    <property type="match status" value="1"/>
</dbReference>
<dbReference type="PANTHER" id="PTHR43591:SF24">
    <property type="entry name" value="2-METHOXY-6-POLYPRENYL-1,4-BENZOQUINOL METHYLASE, MITOCHONDRIAL"/>
    <property type="match status" value="1"/>
</dbReference>
<organism evidence="2 3">
    <name type="scientific">Rugosimonospora africana</name>
    <dbReference type="NCBI Taxonomy" id="556532"/>
    <lineage>
        <taxon>Bacteria</taxon>
        <taxon>Bacillati</taxon>
        <taxon>Actinomycetota</taxon>
        <taxon>Actinomycetes</taxon>
        <taxon>Micromonosporales</taxon>
        <taxon>Micromonosporaceae</taxon>
        <taxon>Rugosimonospora</taxon>
    </lineage>
</organism>
<keyword evidence="3" id="KW-1185">Reference proteome</keyword>
<dbReference type="Gene3D" id="3.40.50.150">
    <property type="entry name" value="Vaccinia Virus protein VP39"/>
    <property type="match status" value="1"/>
</dbReference>
<gene>
    <name evidence="2" type="ORF">Raf01_97820</name>
</gene>
<reference evidence="2" key="1">
    <citation type="submission" date="2021-01" db="EMBL/GenBank/DDBJ databases">
        <title>Whole genome shotgun sequence of Rugosimonospora africana NBRC 104875.</title>
        <authorList>
            <person name="Komaki H."/>
            <person name="Tamura T."/>
        </authorList>
    </citation>
    <scope>NUCLEOTIDE SEQUENCE</scope>
    <source>
        <strain evidence="2">NBRC 104875</strain>
    </source>
</reference>
<evidence type="ECO:0000313" key="2">
    <source>
        <dbReference type="EMBL" id="GIH21610.1"/>
    </source>
</evidence>
<accession>A0A8J3VWS6</accession>
<dbReference type="PANTHER" id="PTHR43591">
    <property type="entry name" value="METHYLTRANSFERASE"/>
    <property type="match status" value="1"/>
</dbReference>
<dbReference type="Pfam" id="PF08241">
    <property type="entry name" value="Methyltransf_11"/>
    <property type="match status" value="1"/>
</dbReference>
<protein>
    <recommendedName>
        <fullName evidence="1">Methyltransferase type 11 domain-containing protein</fullName>
    </recommendedName>
</protein>
<dbReference type="AlphaFoldDB" id="A0A8J3VWS6"/>